<feature type="compositionally biased region" description="Basic and acidic residues" evidence="1">
    <location>
        <begin position="146"/>
        <end position="161"/>
    </location>
</feature>
<feature type="compositionally biased region" description="Acidic residues" evidence="1">
    <location>
        <begin position="162"/>
        <end position="186"/>
    </location>
</feature>
<organism evidence="2 3">
    <name type="scientific">Malus domestica</name>
    <name type="common">Apple</name>
    <name type="synonym">Pyrus malus</name>
    <dbReference type="NCBI Taxonomy" id="3750"/>
    <lineage>
        <taxon>Eukaryota</taxon>
        <taxon>Viridiplantae</taxon>
        <taxon>Streptophyta</taxon>
        <taxon>Embryophyta</taxon>
        <taxon>Tracheophyta</taxon>
        <taxon>Spermatophyta</taxon>
        <taxon>Magnoliopsida</taxon>
        <taxon>eudicotyledons</taxon>
        <taxon>Gunneridae</taxon>
        <taxon>Pentapetalae</taxon>
        <taxon>rosids</taxon>
        <taxon>fabids</taxon>
        <taxon>Rosales</taxon>
        <taxon>Rosaceae</taxon>
        <taxon>Amygdaloideae</taxon>
        <taxon>Maleae</taxon>
        <taxon>Malus</taxon>
    </lineage>
</organism>
<gene>
    <name evidence="2" type="ORF">DVH24_015472</name>
</gene>
<dbReference type="EMBL" id="RDQH01000342">
    <property type="protein sequence ID" value="RXH70850.1"/>
    <property type="molecule type" value="Genomic_DNA"/>
</dbReference>
<protein>
    <submittedName>
        <fullName evidence="2">Uncharacterized protein</fullName>
    </submittedName>
</protein>
<dbReference type="Proteomes" id="UP000290289">
    <property type="component" value="Chromosome 16"/>
</dbReference>
<accession>A0A498HJH0</accession>
<proteinExistence type="predicted"/>
<feature type="compositionally biased region" description="Basic and acidic residues" evidence="1">
    <location>
        <begin position="187"/>
        <end position="233"/>
    </location>
</feature>
<sequence>MKFAEFCGIWGNFGSEEENLSFAGFRRRRRKQEWDVDKEDEEEEEGRANKKGQRTKRYCKDFTYAFQLITCGHSAHFATEEERKQAYWTWGDDEDLLMPDNPTLDTNNEGELKLEIKQLKISLAKIWRKIEELTTVVEELRKDAKTKVVEESNEKEEGSEKEYEEEGGEEDSEKEGGEEEGKEEGEEPNKGEREEKTEADAKEKDREVPDGEESEKSRGNDGEDRGKAIELEEKEEGLKLVHGTGDWDSPTNICVKLVKLLEEAVAGRYKDINGSDDEYDVVVSLLMGSI</sequence>
<feature type="region of interest" description="Disordered" evidence="1">
    <location>
        <begin position="28"/>
        <end position="52"/>
    </location>
</feature>
<evidence type="ECO:0000256" key="1">
    <source>
        <dbReference type="SAM" id="MobiDB-lite"/>
    </source>
</evidence>
<evidence type="ECO:0000313" key="2">
    <source>
        <dbReference type="EMBL" id="RXH70850.1"/>
    </source>
</evidence>
<evidence type="ECO:0000313" key="3">
    <source>
        <dbReference type="Proteomes" id="UP000290289"/>
    </source>
</evidence>
<dbReference type="AlphaFoldDB" id="A0A498HJH0"/>
<feature type="compositionally biased region" description="Acidic residues" evidence="1">
    <location>
        <begin position="36"/>
        <end position="45"/>
    </location>
</feature>
<name>A0A498HJH0_MALDO</name>
<feature type="region of interest" description="Disordered" evidence="1">
    <location>
        <begin position="146"/>
        <end position="233"/>
    </location>
</feature>
<comment type="caution">
    <text evidence="2">The sequence shown here is derived from an EMBL/GenBank/DDBJ whole genome shotgun (WGS) entry which is preliminary data.</text>
</comment>
<reference evidence="2 3" key="1">
    <citation type="submission" date="2018-10" db="EMBL/GenBank/DDBJ databases">
        <title>A high-quality apple genome assembly.</title>
        <authorList>
            <person name="Hu J."/>
        </authorList>
    </citation>
    <scope>NUCLEOTIDE SEQUENCE [LARGE SCALE GENOMIC DNA]</scope>
    <source>
        <strain evidence="3">cv. HFTH1</strain>
        <tissue evidence="2">Young leaf</tissue>
    </source>
</reference>
<keyword evidence="3" id="KW-1185">Reference proteome</keyword>